<name>A0AAI9U4W8_9PEZI</name>
<dbReference type="AlphaFoldDB" id="A0AAI9U4W8"/>
<dbReference type="EMBL" id="MPDP01000305">
    <property type="protein sequence ID" value="KAK1449571.1"/>
    <property type="molecule type" value="Genomic_DNA"/>
</dbReference>
<dbReference type="Proteomes" id="UP001239213">
    <property type="component" value="Unassembled WGS sequence"/>
</dbReference>
<reference evidence="1" key="1">
    <citation type="submission" date="2016-11" db="EMBL/GenBank/DDBJ databases">
        <title>The genome sequence of Colletotrichum cuscutae.</title>
        <authorList>
            <person name="Baroncelli R."/>
        </authorList>
    </citation>
    <scope>NUCLEOTIDE SEQUENCE</scope>
    <source>
        <strain evidence="1">IMI 304802</strain>
    </source>
</reference>
<evidence type="ECO:0000313" key="1">
    <source>
        <dbReference type="EMBL" id="KAK1449571.1"/>
    </source>
</evidence>
<protein>
    <submittedName>
        <fullName evidence="1">Uncharacterized protein</fullName>
    </submittedName>
</protein>
<comment type="caution">
    <text evidence="1">The sequence shown here is derived from an EMBL/GenBank/DDBJ whole genome shotgun (WGS) entry which is preliminary data.</text>
</comment>
<gene>
    <name evidence="1" type="ORF">CCUS01_11454</name>
</gene>
<evidence type="ECO:0000313" key="2">
    <source>
        <dbReference type="Proteomes" id="UP001239213"/>
    </source>
</evidence>
<feature type="non-terminal residue" evidence="1">
    <location>
        <position position="1"/>
    </location>
</feature>
<accession>A0AAI9U4W8</accession>
<proteinExistence type="predicted"/>
<sequence length="150" mass="17852">TLLNKYIATYYSLVFANFIIKTDYKLISKGSIINLCNNIIFGTFYNTFFINKRYFKTPLFLFKLGNRITKYKITNEKALEYFLYNSVEDPVKIILNELKKVKKVKTMFDLSNKIVFKNYLYTLSDVALKVIEYNLLLIPSFILYDYKVNF</sequence>
<organism evidence="1 2">
    <name type="scientific">Colletotrichum cuscutae</name>
    <dbReference type="NCBI Taxonomy" id="1209917"/>
    <lineage>
        <taxon>Eukaryota</taxon>
        <taxon>Fungi</taxon>
        <taxon>Dikarya</taxon>
        <taxon>Ascomycota</taxon>
        <taxon>Pezizomycotina</taxon>
        <taxon>Sordariomycetes</taxon>
        <taxon>Hypocreomycetidae</taxon>
        <taxon>Glomerellales</taxon>
        <taxon>Glomerellaceae</taxon>
        <taxon>Colletotrichum</taxon>
        <taxon>Colletotrichum acutatum species complex</taxon>
    </lineage>
</organism>
<keyword evidence="2" id="KW-1185">Reference proteome</keyword>